<gene>
    <name evidence="1" type="ORF">DI09_39p160</name>
</gene>
<proteinExistence type="predicted"/>
<organism evidence="1 2">
    <name type="scientific">Mitosporidium daphniae</name>
    <dbReference type="NCBI Taxonomy" id="1485682"/>
    <lineage>
        <taxon>Eukaryota</taxon>
        <taxon>Fungi</taxon>
        <taxon>Fungi incertae sedis</taxon>
        <taxon>Microsporidia</taxon>
        <taxon>Mitosporidium</taxon>
    </lineage>
</organism>
<reference evidence="1 2" key="1">
    <citation type="submission" date="2014-04" db="EMBL/GenBank/DDBJ databases">
        <title>A new species of microsporidia sheds light on the evolution of extreme parasitism.</title>
        <authorList>
            <person name="Haag K.L."/>
            <person name="James T.Y."/>
            <person name="Larsson R."/>
            <person name="Schaer T.M."/>
            <person name="Refardt D."/>
            <person name="Pombert J.-F."/>
            <person name="Ebert D."/>
        </authorList>
    </citation>
    <scope>NUCLEOTIDE SEQUENCE [LARGE SCALE GENOMIC DNA]</scope>
    <source>
        <strain evidence="1 2">UGP3</strain>
        <tissue evidence="1">Spores</tissue>
    </source>
</reference>
<evidence type="ECO:0000313" key="1">
    <source>
        <dbReference type="EMBL" id="KGG51322.1"/>
    </source>
</evidence>
<dbReference type="HOGENOM" id="CLU_1547982_0_0_1"/>
<name>A0A098VQM1_9MICR</name>
<keyword evidence="2" id="KW-1185">Reference proteome</keyword>
<dbReference type="Proteomes" id="UP000029725">
    <property type="component" value="Unassembled WGS sequence"/>
</dbReference>
<comment type="caution">
    <text evidence="1">The sequence shown here is derived from an EMBL/GenBank/DDBJ whole genome shotgun (WGS) entry which is preliminary data.</text>
</comment>
<dbReference type="VEuPathDB" id="MicrosporidiaDB:DI09_39p160"/>
<dbReference type="EMBL" id="JMKJ01000332">
    <property type="protein sequence ID" value="KGG51322.1"/>
    <property type="molecule type" value="Genomic_DNA"/>
</dbReference>
<accession>A0A098VQM1</accession>
<evidence type="ECO:0000313" key="2">
    <source>
        <dbReference type="Proteomes" id="UP000029725"/>
    </source>
</evidence>
<sequence>MNLIEPDFDSYLSYNNYLEKVEDYTNGKDESIYDELEKFKEEHLMNITKNAKLQETSSKPATIILEKSFSRAKASTTTYLPSSISKKLAENLPSFDENTIMSIEDDAQEDLPPFDPLEGCIKLALPFDISQVLHDPILDGWICRIDVVAGGCKPHIFQERALHSSYAIVNTTP</sequence>
<dbReference type="AlphaFoldDB" id="A0A098VQM1"/>
<dbReference type="GeneID" id="25259796"/>
<dbReference type="RefSeq" id="XP_013237749.1">
    <property type="nucleotide sequence ID" value="XM_013382295.1"/>
</dbReference>
<protein>
    <submittedName>
        <fullName evidence="1">Uncharacterized protein</fullName>
    </submittedName>
</protein>